<name>A0A9E2KVN7_9BACT</name>
<dbReference type="Gene3D" id="3.80.10.10">
    <property type="entry name" value="Ribonuclease Inhibitor"/>
    <property type="match status" value="1"/>
</dbReference>
<dbReference type="SUPFAM" id="SSF52058">
    <property type="entry name" value="L domain-like"/>
    <property type="match status" value="1"/>
</dbReference>
<comment type="caution">
    <text evidence="1">The sequence shown here is derived from an EMBL/GenBank/DDBJ whole genome shotgun (WGS) entry which is preliminary data.</text>
</comment>
<reference evidence="1" key="1">
    <citation type="journal article" date="2021" name="PeerJ">
        <title>Extensive microbial diversity within the chicken gut microbiome revealed by metagenomics and culture.</title>
        <authorList>
            <person name="Gilroy R."/>
            <person name="Ravi A."/>
            <person name="Getino M."/>
            <person name="Pursley I."/>
            <person name="Horton D.L."/>
            <person name="Alikhan N.F."/>
            <person name="Baker D."/>
            <person name="Gharbi K."/>
            <person name="Hall N."/>
            <person name="Watson M."/>
            <person name="Adriaenssens E.M."/>
            <person name="Foster-Nyarko E."/>
            <person name="Jarju S."/>
            <person name="Secka A."/>
            <person name="Antonio M."/>
            <person name="Oren A."/>
            <person name="Chaudhuri R.R."/>
            <person name="La Ragione R."/>
            <person name="Hildebrand F."/>
            <person name="Pallen M.J."/>
        </authorList>
    </citation>
    <scope>NUCLEOTIDE SEQUENCE</scope>
    <source>
        <strain evidence="1">A5-1222</strain>
    </source>
</reference>
<sequence>KQNIAIANPNWIRNVVLTTENNSGTIAIQGSIQLTNGQTISIPRTDTQLNVVNFDEQTFNTYIKTTVNTSSQLNQTNIISTITSSSSGLNNTNLNTANAIGHSSPTRDPERNNNSYFQYDFTFDLKNGYCFYDNATGLITNTKTLNNVFTGIITNATVSNVDAVIDQIKQNTSSINALQTLLNNPQNVKDIVKNENIVSDNTLIDTVKLTDVTTESDTNVTLQLIVTLTTGQEAINEKIQTNIKIVKIDENSLKLYFQQSVNLASMIANNSDLINTLYSSIGSGSGIINNCLADTTNIVATSIGYQNNGNIPYNAYNLTLNLRADYCFYNFNTRDLTYSQTINNVVSGIKYNITPNAQTLKVTLNGIDSYSKLLEYSKNTSNSLLDLVKTTSGYVADNNWVDRIENISLTSVSDKVNISFDVIFSTGQVVHVSEATNVTIVTFNDTTFTTAVGNVNNETNLVDNSQSLKQLVESALSVTTSGTVSTATSQVLTDYYNDSSTGINYYKYNFDFTLADQYCFFNNGAISNQMNLNSGYKTSIYVPVSIDTQFDKFIDELKNMTLEDGANCFTNIFQGTDYADPRTWSLKNDIVSTITGLKQSVFKTFSIQHTSSGSSDGMVTLTINAELNIPYQYEGSTTINKQVLTNTYDPNSQYNKSLFNTYSGNGGLIVMGITSKYSSNPPPTLYFPNECVGIRGPSGQYFGGTISSSTVDFRFSKLKNIESYSTIRNMPGIVNITFNGNKYFTYSGGATNNFAQNANLQFIDFSNSVITNIPSGTFKDNPKLSRILFSGCTSLSQIADSAFLNCPALTELDFSSCTLTYVANAFSGCRGLTQIYVKDQPSKNKIYSALTQVGLQNQVTITIK</sequence>
<protein>
    <submittedName>
        <fullName evidence="1">Leucine-rich repeat domain-containing protein</fullName>
    </submittedName>
</protein>
<evidence type="ECO:0000313" key="2">
    <source>
        <dbReference type="Proteomes" id="UP000824247"/>
    </source>
</evidence>
<dbReference type="AlphaFoldDB" id="A0A9E2KVN7"/>
<organism evidence="1 2">
    <name type="scientific">Candidatus Ureaplasma intestinipullorum</name>
    <dbReference type="NCBI Taxonomy" id="2838770"/>
    <lineage>
        <taxon>Bacteria</taxon>
        <taxon>Bacillati</taxon>
        <taxon>Mycoplasmatota</taxon>
        <taxon>Mycoplasmoidales</taxon>
        <taxon>Mycoplasmoidaceae</taxon>
        <taxon>Ureaplasma</taxon>
    </lineage>
</organism>
<gene>
    <name evidence="1" type="ORF">H9897_01930</name>
</gene>
<accession>A0A9E2KVN7</accession>
<reference evidence="1" key="2">
    <citation type="submission" date="2021-04" db="EMBL/GenBank/DDBJ databases">
        <authorList>
            <person name="Gilroy R."/>
        </authorList>
    </citation>
    <scope>NUCLEOTIDE SEQUENCE</scope>
    <source>
        <strain evidence="1">A5-1222</strain>
    </source>
</reference>
<dbReference type="Proteomes" id="UP000824247">
    <property type="component" value="Unassembled WGS sequence"/>
</dbReference>
<feature type="non-terminal residue" evidence="1">
    <location>
        <position position="1"/>
    </location>
</feature>
<proteinExistence type="predicted"/>
<evidence type="ECO:0000313" key="1">
    <source>
        <dbReference type="EMBL" id="MBU3830889.1"/>
    </source>
</evidence>
<dbReference type="EMBL" id="JAHLFM010000028">
    <property type="protein sequence ID" value="MBU3830889.1"/>
    <property type="molecule type" value="Genomic_DNA"/>
</dbReference>
<dbReference type="InterPro" id="IPR032675">
    <property type="entry name" value="LRR_dom_sf"/>
</dbReference>